<dbReference type="RefSeq" id="WP_189438156.1">
    <property type="nucleotide sequence ID" value="NZ_BMXE01000007.1"/>
</dbReference>
<sequence length="281" mass="31861">MLEWHNLRLKQNWALPLACAVVLSAAAPSSSASTFRDAVEDHFLFTNAQTTESWEYAKLEEQNQHCLEVLEAYLDLYQKTRVFYLYGTYTTQLETLLAHLKSNSQEIAPEIVSQAEDLQDQTLVSMKELRVLIQNELFVAHARYAALTGKRASHLQPVLTPSVLNGSRPAREDASPSNLFQLALAGHKKLQFQAARRARAYEAARRETLAAPAQFAQVLTALDELRKAELALFTSETTLVQLYYQEKFQHTNALRHLGLSVRLLEKKKQSQLDLLAQQHTQ</sequence>
<evidence type="ECO:0000313" key="3">
    <source>
        <dbReference type="Proteomes" id="UP000637980"/>
    </source>
</evidence>
<comment type="caution">
    <text evidence="2">The sequence shown here is derived from an EMBL/GenBank/DDBJ whole genome shotgun (WGS) entry which is preliminary data.</text>
</comment>
<name>A0ABQ3EJW8_9HYPH</name>
<evidence type="ECO:0000256" key="1">
    <source>
        <dbReference type="SAM" id="SignalP"/>
    </source>
</evidence>
<accession>A0ABQ3EJW8</accession>
<dbReference type="Proteomes" id="UP000637980">
    <property type="component" value="Unassembled WGS sequence"/>
</dbReference>
<protein>
    <recommendedName>
        <fullName evidence="4">TolC family protein</fullName>
    </recommendedName>
</protein>
<evidence type="ECO:0008006" key="4">
    <source>
        <dbReference type="Google" id="ProtNLM"/>
    </source>
</evidence>
<keyword evidence="3" id="KW-1185">Reference proteome</keyword>
<reference evidence="3" key="1">
    <citation type="journal article" date="2019" name="Int. J. Syst. Evol. Microbiol.">
        <title>The Global Catalogue of Microorganisms (GCM) 10K type strain sequencing project: providing services to taxonomists for standard genome sequencing and annotation.</title>
        <authorList>
            <consortium name="The Broad Institute Genomics Platform"/>
            <consortium name="The Broad Institute Genome Sequencing Center for Infectious Disease"/>
            <person name="Wu L."/>
            <person name="Ma J."/>
        </authorList>
    </citation>
    <scope>NUCLEOTIDE SEQUENCE [LARGE SCALE GENOMIC DNA]</scope>
    <source>
        <strain evidence="3">KCTC 12861</strain>
    </source>
</reference>
<feature type="chain" id="PRO_5045435062" description="TolC family protein" evidence="1">
    <location>
        <begin position="33"/>
        <end position="281"/>
    </location>
</feature>
<dbReference type="EMBL" id="BMXE01000007">
    <property type="protein sequence ID" value="GHB43116.1"/>
    <property type="molecule type" value="Genomic_DNA"/>
</dbReference>
<feature type="signal peptide" evidence="1">
    <location>
        <begin position="1"/>
        <end position="32"/>
    </location>
</feature>
<evidence type="ECO:0000313" key="2">
    <source>
        <dbReference type="EMBL" id="GHB43116.1"/>
    </source>
</evidence>
<proteinExistence type="predicted"/>
<organism evidence="2 3">
    <name type="scientific">Pseudovibrio japonicus</name>
    <dbReference type="NCBI Taxonomy" id="366534"/>
    <lineage>
        <taxon>Bacteria</taxon>
        <taxon>Pseudomonadati</taxon>
        <taxon>Pseudomonadota</taxon>
        <taxon>Alphaproteobacteria</taxon>
        <taxon>Hyphomicrobiales</taxon>
        <taxon>Stappiaceae</taxon>
        <taxon>Pseudovibrio</taxon>
    </lineage>
</organism>
<keyword evidence="1" id="KW-0732">Signal</keyword>
<gene>
    <name evidence="2" type="ORF">GCM10007094_35660</name>
</gene>